<keyword evidence="5" id="KW-0333">Golgi apparatus</keyword>
<gene>
    <name evidence="11" type="ORF">H6P81_002184</name>
</gene>
<keyword evidence="4" id="KW-0254">Endocytosis</keyword>
<keyword evidence="6" id="KW-0472">Membrane</keyword>
<dbReference type="GO" id="GO:0072583">
    <property type="term" value="P:clathrin-dependent endocytosis"/>
    <property type="evidence" value="ECO:0007669"/>
    <property type="project" value="InterPro"/>
</dbReference>
<dbReference type="GO" id="GO:0030136">
    <property type="term" value="C:clathrin-coated vesicle"/>
    <property type="evidence" value="ECO:0007669"/>
    <property type="project" value="UniProtKB-SubCell"/>
</dbReference>
<dbReference type="PROSITE" id="PS50942">
    <property type="entry name" value="ENTH"/>
    <property type="match status" value="1"/>
</dbReference>
<feature type="compositionally biased region" description="Basic and acidic residues" evidence="9">
    <location>
        <begin position="336"/>
        <end position="347"/>
    </location>
</feature>
<dbReference type="InterPro" id="IPR048050">
    <property type="entry name" value="ANTH_N_plant"/>
</dbReference>
<evidence type="ECO:0000256" key="6">
    <source>
        <dbReference type="ARBA" id="ARBA00023136"/>
    </source>
</evidence>
<dbReference type="GO" id="GO:0048268">
    <property type="term" value="P:clathrin coat assembly"/>
    <property type="evidence" value="ECO:0007669"/>
    <property type="project" value="InterPro"/>
</dbReference>
<dbReference type="AlphaFoldDB" id="A0AAV7FCB6"/>
<accession>A0AAV7FCB6</accession>
<comment type="subcellular location">
    <subcellularLocation>
        <location evidence="1">Cytoplasmic vesicle</location>
        <location evidence="1">Clathrin-coated vesicle</location>
    </subcellularLocation>
    <subcellularLocation>
        <location evidence="2">Golgi apparatus</location>
    </subcellularLocation>
    <subcellularLocation>
        <location evidence="3">Membrane</location>
        <location evidence="3">Clathrin-coated pit</location>
    </subcellularLocation>
</comment>
<dbReference type="InterPro" id="IPR014712">
    <property type="entry name" value="ANTH_dom_sf"/>
</dbReference>
<evidence type="ECO:0000256" key="9">
    <source>
        <dbReference type="SAM" id="MobiDB-lite"/>
    </source>
</evidence>
<dbReference type="GO" id="GO:0032050">
    <property type="term" value="F:clathrin heavy chain binding"/>
    <property type="evidence" value="ECO:0007669"/>
    <property type="project" value="TreeGrafter"/>
</dbReference>
<dbReference type="PANTHER" id="PTHR22951:SF19">
    <property type="entry name" value="OS08G0467300 PROTEIN"/>
    <property type="match status" value="1"/>
</dbReference>
<dbReference type="SUPFAM" id="SSF48464">
    <property type="entry name" value="ENTH/VHS domain"/>
    <property type="match status" value="1"/>
</dbReference>
<dbReference type="EMBL" id="JAINDJ010000002">
    <property type="protein sequence ID" value="KAG9457676.1"/>
    <property type="molecule type" value="Genomic_DNA"/>
</dbReference>
<comment type="caution">
    <text evidence="11">The sequence shown here is derived from an EMBL/GenBank/DDBJ whole genome shotgun (WGS) entry which is preliminary data.</text>
</comment>
<evidence type="ECO:0000256" key="3">
    <source>
        <dbReference type="ARBA" id="ARBA00004600"/>
    </source>
</evidence>
<evidence type="ECO:0000256" key="2">
    <source>
        <dbReference type="ARBA" id="ARBA00004555"/>
    </source>
</evidence>
<feature type="domain" description="ENTH" evidence="10">
    <location>
        <begin position="55"/>
        <end position="192"/>
    </location>
</feature>
<evidence type="ECO:0000259" key="10">
    <source>
        <dbReference type="PROSITE" id="PS50942"/>
    </source>
</evidence>
<feature type="compositionally biased region" description="Acidic residues" evidence="9">
    <location>
        <begin position="323"/>
        <end position="335"/>
    </location>
</feature>
<dbReference type="InterPro" id="IPR008942">
    <property type="entry name" value="ENTH_VHS"/>
</dbReference>
<reference evidence="11 12" key="1">
    <citation type="submission" date="2021-07" db="EMBL/GenBank/DDBJ databases">
        <title>The Aristolochia fimbriata genome: insights into angiosperm evolution, floral development and chemical biosynthesis.</title>
        <authorList>
            <person name="Jiao Y."/>
        </authorList>
    </citation>
    <scope>NUCLEOTIDE SEQUENCE [LARGE SCALE GENOMIC DNA]</scope>
    <source>
        <strain evidence="11">IBCAS-2021</strain>
        <tissue evidence="11">Leaf</tissue>
    </source>
</reference>
<dbReference type="Proteomes" id="UP000825729">
    <property type="component" value="Unassembled WGS sequence"/>
</dbReference>
<dbReference type="GO" id="GO:0006900">
    <property type="term" value="P:vesicle budding from membrane"/>
    <property type="evidence" value="ECO:0007669"/>
    <property type="project" value="TreeGrafter"/>
</dbReference>
<proteinExistence type="predicted"/>
<keyword evidence="12" id="KW-1185">Reference proteome</keyword>
<evidence type="ECO:0000256" key="4">
    <source>
        <dbReference type="ARBA" id="ARBA00022583"/>
    </source>
</evidence>
<evidence type="ECO:0000256" key="5">
    <source>
        <dbReference type="ARBA" id="ARBA00023034"/>
    </source>
</evidence>
<evidence type="ECO:0000313" key="11">
    <source>
        <dbReference type="EMBL" id="KAG9457676.1"/>
    </source>
</evidence>
<evidence type="ECO:0000256" key="8">
    <source>
        <dbReference type="ARBA" id="ARBA00023329"/>
    </source>
</evidence>
<dbReference type="SUPFAM" id="SSF89009">
    <property type="entry name" value="GAT-like domain"/>
    <property type="match status" value="1"/>
</dbReference>
<keyword evidence="7" id="KW-0168">Coated pit</keyword>
<dbReference type="Pfam" id="PF07651">
    <property type="entry name" value="ANTH"/>
    <property type="match status" value="1"/>
</dbReference>
<protein>
    <recommendedName>
        <fullName evidence="10">ENTH domain-containing protein</fullName>
    </recommendedName>
</protein>
<dbReference type="CDD" id="cd16987">
    <property type="entry name" value="ANTH_N_AP180_plant"/>
    <property type="match status" value="1"/>
</dbReference>
<dbReference type="GO" id="GO:0005545">
    <property type="term" value="F:1-phosphatidylinositol binding"/>
    <property type="evidence" value="ECO:0007669"/>
    <property type="project" value="InterPro"/>
</dbReference>
<dbReference type="Gene3D" id="1.25.40.90">
    <property type="match status" value="1"/>
</dbReference>
<evidence type="ECO:0000313" key="12">
    <source>
        <dbReference type="Proteomes" id="UP000825729"/>
    </source>
</evidence>
<evidence type="ECO:0000256" key="7">
    <source>
        <dbReference type="ARBA" id="ARBA00023176"/>
    </source>
</evidence>
<dbReference type="InterPro" id="IPR045192">
    <property type="entry name" value="AP180-like"/>
</dbReference>
<organism evidence="11 12">
    <name type="scientific">Aristolochia fimbriata</name>
    <name type="common">White veined hardy Dutchman's pipe vine</name>
    <dbReference type="NCBI Taxonomy" id="158543"/>
    <lineage>
        <taxon>Eukaryota</taxon>
        <taxon>Viridiplantae</taxon>
        <taxon>Streptophyta</taxon>
        <taxon>Embryophyta</taxon>
        <taxon>Tracheophyta</taxon>
        <taxon>Spermatophyta</taxon>
        <taxon>Magnoliopsida</taxon>
        <taxon>Magnoliidae</taxon>
        <taxon>Piperales</taxon>
        <taxon>Aristolochiaceae</taxon>
        <taxon>Aristolochia</taxon>
    </lineage>
</organism>
<dbReference type="GO" id="GO:0005546">
    <property type="term" value="F:phosphatidylinositol-4,5-bisphosphate binding"/>
    <property type="evidence" value="ECO:0007669"/>
    <property type="project" value="TreeGrafter"/>
</dbReference>
<dbReference type="GO" id="GO:0000149">
    <property type="term" value="F:SNARE binding"/>
    <property type="evidence" value="ECO:0007669"/>
    <property type="project" value="TreeGrafter"/>
</dbReference>
<dbReference type="InterPro" id="IPR011417">
    <property type="entry name" value="ANTH_dom"/>
</dbReference>
<feature type="region of interest" description="Disordered" evidence="9">
    <location>
        <begin position="1"/>
        <end position="28"/>
    </location>
</feature>
<feature type="compositionally biased region" description="Polar residues" evidence="9">
    <location>
        <begin position="1"/>
        <end position="13"/>
    </location>
</feature>
<name>A0AAV7FCB6_ARIFI</name>
<dbReference type="PANTHER" id="PTHR22951">
    <property type="entry name" value="CLATHRIN ASSEMBLY PROTEIN"/>
    <property type="match status" value="1"/>
</dbReference>
<dbReference type="GO" id="GO:0005794">
    <property type="term" value="C:Golgi apparatus"/>
    <property type="evidence" value="ECO:0007669"/>
    <property type="project" value="UniProtKB-SubCell"/>
</dbReference>
<dbReference type="Gene3D" id="1.20.58.150">
    <property type="entry name" value="ANTH domain"/>
    <property type="match status" value="1"/>
</dbReference>
<evidence type="ECO:0000256" key="1">
    <source>
        <dbReference type="ARBA" id="ARBA00004132"/>
    </source>
</evidence>
<dbReference type="GO" id="GO:0005905">
    <property type="term" value="C:clathrin-coated pit"/>
    <property type="evidence" value="ECO:0007669"/>
    <property type="project" value="UniProtKB-SubCell"/>
</dbReference>
<dbReference type="FunFam" id="1.25.40.90:FF:000027">
    <property type="entry name" value="Putative clathrin assembly protein"/>
    <property type="match status" value="1"/>
</dbReference>
<keyword evidence="8" id="KW-0968">Cytoplasmic vesicle</keyword>
<sequence length="424" mass="49047">MNPFNNQGQTQEMRTLARTKQRKKEGLRKTTSLWKRAASALKDRSSLYMARMASRKGFRNADLETAIIKATNHDEFSIDYKNAQRVFLWIRTSPTFLKPLIWCLTRRMDKTRSWVVALKGLMLTHGVFCLKSTTPALKNIGRLPFDLSKFEDRSSSSSSSGANAWALAAFVRAYFAFLDQSSTFLSLADDVDGESMRGALVRLQRSQLLLDLLLQIRPCQNGMRFRLILEAMDCVLIEIFDVYGGICKGIANVLPRIFTAKHSEAAMALQILQRAAKQSTQLRSFFDVCKRLGVLNAAEFPPVEQIPEEDIRELERIICGIKEEEEEEEDEEEEDEPKKGRREEKDWWSSSETIVTRNWVVFQDEFGAAEERRKDDGRYPAADHLRDGFRDWEEFAKWQQDQKLVILQCSSDMEEIQRNFIHRF</sequence>
<feature type="compositionally biased region" description="Basic residues" evidence="9">
    <location>
        <begin position="17"/>
        <end position="26"/>
    </location>
</feature>
<dbReference type="InterPro" id="IPR013809">
    <property type="entry name" value="ENTH"/>
</dbReference>
<feature type="region of interest" description="Disordered" evidence="9">
    <location>
        <begin position="322"/>
        <end position="347"/>
    </location>
</feature>